<evidence type="ECO:0000313" key="1">
    <source>
        <dbReference type="EMBL" id="MBK1870075.1"/>
    </source>
</evidence>
<proteinExistence type="predicted"/>
<accession>A0ACC5RBS3</accession>
<organism evidence="1 2">
    <name type="scientific">Taklimakanibacter albus</name>
    <dbReference type="NCBI Taxonomy" id="2800327"/>
    <lineage>
        <taxon>Bacteria</taxon>
        <taxon>Pseudomonadati</taxon>
        <taxon>Pseudomonadota</taxon>
        <taxon>Alphaproteobacteria</taxon>
        <taxon>Hyphomicrobiales</taxon>
        <taxon>Aestuariivirgaceae</taxon>
        <taxon>Taklimakanibacter</taxon>
    </lineage>
</organism>
<sequence length="185" mass="20019">MVSFIFGGNSGIKSPEELEQRRALARQLVVHSATQQPKNAWEGLGAIADAIGYRVERNRLDEAETKQRGAADGRFNALFQPAAYTPADAAAAPGLSGTVAKGDAGGWPNTQPAGDRQPVRLTQAGGPSLSEMLQVYADPWTSPGPKSVLQMYIEREMQASDPIRRQQLEKGQLEIDALKSPKRHI</sequence>
<evidence type="ECO:0000313" key="2">
    <source>
        <dbReference type="Proteomes" id="UP000616151"/>
    </source>
</evidence>
<keyword evidence="2" id="KW-1185">Reference proteome</keyword>
<reference evidence="1" key="1">
    <citation type="submission" date="2021-01" db="EMBL/GenBank/DDBJ databases">
        <authorList>
            <person name="Sun Q."/>
        </authorList>
    </citation>
    <scope>NUCLEOTIDE SEQUENCE</scope>
    <source>
        <strain evidence="1">YIM B02566</strain>
    </source>
</reference>
<dbReference type="EMBL" id="JAENHL010000008">
    <property type="protein sequence ID" value="MBK1870075.1"/>
    <property type="molecule type" value="Genomic_DNA"/>
</dbReference>
<protein>
    <submittedName>
        <fullName evidence="1">Uncharacterized protein</fullName>
    </submittedName>
</protein>
<dbReference type="Proteomes" id="UP000616151">
    <property type="component" value="Unassembled WGS sequence"/>
</dbReference>
<gene>
    <name evidence="1" type="ORF">JHL16_27175</name>
</gene>
<comment type="caution">
    <text evidence="1">The sequence shown here is derived from an EMBL/GenBank/DDBJ whole genome shotgun (WGS) entry which is preliminary data.</text>
</comment>
<name>A0ACC5RBS3_9HYPH</name>